<feature type="region of interest" description="Disordered" evidence="1">
    <location>
        <begin position="489"/>
        <end position="510"/>
    </location>
</feature>
<dbReference type="InterPro" id="IPR026505">
    <property type="entry name" value="Solute_c_fam_35_mem_F3/F4"/>
</dbReference>
<dbReference type="EMBL" id="HBGU01086875">
    <property type="protein sequence ID" value="CAD9556479.1"/>
    <property type="molecule type" value="Transcribed_RNA"/>
</dbReference>
<feature type="transmembrane region" description="Helical" evidence="2">
    <location>
        <begin position="147"/>
        <end position="164"/>
    </location>
</feature>
<dbReference type="PANTHER" id="PTHR19346:SF4">
    <property type="entry name" value="SUGAR PHOSPHATE TRANSPORTER DOMAIN-CONTAINING PROTEIN"/>
    <property type="match status" value="1"/>
</dbReference>
<proteinExistence type="predicted"/>
<organism evidence="4">
    <name type="scientific">Haptolina brevifila</name>
    <dbReference type="NCBI Taxonomy" id="156173"/>
    <lineage>
        <taxon>Eukaryota</taxon>
        <taxon>Haptista</taxon>
        <taxon>Haptophyta</taxon>
        <taxon>Prymnesiophyceae</taxon>
        <taxon>Prymnesiales</taxon>
        <taxon>Prymnesiaceae</taxon>
        <taxon>Haptolina</taxon>
    </lineage>
</organism>
<feature type="compositionally biased region" description="Low complexity" evidence="1">
    <location>
        <begin position="491"/>
        <end position="503"/>
    </location>
</feature>
<feature type="transmembrane region" description="Helical" evidence="2">
    <location>
        <begin position="36"/>
        <end position="53"/>
    </location>
</feature>
<accession>A0A6U7P2G0</accession>
<feature type="compositionally biased region" description="Basic and acidic residues" evidence="1">
    <location>
        <begin position="459"/>
        <end position="469"/>
    </location>
</feature>
<feature type="transmembrane region" description="Helical" evidence="2">
    <location>
        <begin position="243"/>
        <end position="266"/>
    </location>
</feature>
<dbReference type="AlphaFoldDB" id="A0A6U7P2G0"/>
<name>A0A6U7P2G0_9EUKA</name>
<reference evidence="4" key="1">
    <citation type="submission" date="2021-01" db="EMBL/GenBank/DDBJ databases">
        <authorList>
            <person name="Corre E."/>
            <person name="Pelletier E."/>
            <person name="Niang G."/>
            <person name="Scheremetjew M."/>
            <person name="Finn R."/>
            <person name="Kale V."/>
            <person name="Holt S."/>
            <person name="Cochrane G."/>
            <person name="Meng A."/>
            <person name="Brown T."/>
            <person name="Cohen L."/>
        </authorList>
    </citation>
    <scope>NUCLEOTIDE SEQUENCE</scope>
    <source>
        <strain evidence="4">UTEX LB 985</strain>
    </source>
</reference>
<gene>
    <name evidence="3" type="ORF">CBRE1094_LOCUS47448</name>
    <name evidence="4" type="ORF">CBRE1094_LOCUS47449</name>
</gene>
<feature type="transmembrane region" description="Helical" evidence="2">
    <location>
        <begin position="286"/>
        <end position="304"/>
    </location>
</feature>
<feature type="transmembrane region" description="Helical" evidence="2">
    <location>
        <begin position="335"/>
        <end position="356"/>
    </location>
</feature>
<dbReference type="InterPro" id="IPR037185">
    <property type="entry name" value="EmrE-like"/>
</dbReference>
<feature type="region of interest" description="Disordered" evidence="1">
    <location>
        <begin position="456"/>
        <end position="477"/>
    </location>
</feature>
<feature type="transmembrane region" description="Helical" evidence="2">
    <location>
        <begin position="203"/>
        <end position="223"/>
    </location>
</feature>
<keyword evidence="2" id="KW-0472">Membrane</keyword>
<evidence type="ECO:0000313" key="3">
    <source>
        <dbReference type="EMBL" id="CAD9556474.1"/>
    </source>
</evidence>
<evidence type="ECO:0000256" key="1">
    <source>
        <dbReference type="SAM" id="MobiDB-lite"/>
    </source>
</evidence>
<sequence>MCASPKGAGTRLVHRPGRVYGAPVPPPPCRAPRSRVATAIGCVLVLGVVLLWACELKLLQHLAHQGTWAKPFCQGFLLKSVWVLGMPVMLLVLRCRSGSPQVPAAAAPLQLTLRTVLACGVLTLLVQISSVTWITSIPLTSASANSAIYQSSCALVYVFSIPILREHFSCAKVCAVLLAFAGVMTVITATSDGANDAGGGANVEGRAVFGGMLVFASAATYALKEVMYKRLLSCGRSSPSPVIDAGLCVALIGAWTAVTSPLWLYILDASGVEAFELPPPPLRSGYMLVALFMGLYQVLLFAAIALTSPMFVAVGQLLVSPVSMLWDLIELHYRLPFVGVLGTVAIMVALLLVLLASDLDALLLSLCCRTEDRLAQKVRGCCHALGCPLPSAERMSAEDWSVEDGCGAHDAPLHGRGSQWGSTPRHDGSSTPPCHATEPPQATVLCLDAYHRGAQPPCKEQDGDTREIDSSTSGMVRVDSTLAATGETMMGESGSFSSGSSGSLPWPSPLAPRRDTSYLAYLSGASSGSSKALL</sequence>
<protein>
    <recommendedName>
        <fullName evidence="5">EamA domain-containing protein</fullName>
    </recommendedName>
</protein>
<keyword evidence="2" id="KW-1133">Transmembrane helix</keyword>
<feature type="transmembrane region" description="Helical" evidence="2">
    <location>
        <begin position="116"/>
        <end position="135"/>
    </location>
</feature>
<feature type="region of interest" description="Disordered" evidence="1">
    <location>
        <begin position="413"/>
        <end position="437"/>
    </location>
</feature>
<feature type="transmembrane region" description="Helical" evidence="2">
    <location>
        <begin position="171"/>
        <end position="191"/>
    </location>
</feature>
<dbReference type="EMBL" id="HBGU01086874">
    <property type="protein sequence ID" value="CAD9556474.1"/>
    <property type="molecule type" value="Transcribed_RNA"/>
</dbReference>
<evidence type="ECO:0000256" key="2">
    <source>
        <dbReference type="SAM" id="Phobius"/>
    </source>
</evidence>
<evidence type="ECO:0008006" key="5">
    <source>
        <dbReference type="Google" id="ProtNLM"/>
    </source>
</evidence>
<dbReference type="PANTHER" id="PTHR19346">
    <property type="entry name" value="SUGAR PHOSPHATE TRANSPORTER DOMAIN-CONTAINING PROTEIN"/>
    <property type="match status" value="1"/>
</dbReference>
<feature type="transmembrane region" description="Helical" evidence="2">
    <location>
        <begin position="76"/>
        <end position="95"/>
    </location>
</feature>
<dbReference type="SUPFAM" id="SSF103481">
    <property type="entry name" value="Multidrug resistance efflux transporter EmrE"/>
    <property type="match status" value="1"/>
</dbReference>
<evidence type="ECO:0000313" key="4">
    <source>
        <dbReference type="EMBL" id="CAD9556479.1"/>
    </source>
</evidence>
<keyword evidence="2" id="KW-0812">Transmembrane</keyword>